<evidence type="ECO:0000313" key="3">
    <source>
        <dbReference type="Proteomes" id="UP000652761"/>
    </source>
</evidence>
<accession>A0A843V625</accession>
<evidence type="ECO:0000313" key="2">
    <source>
        <dbReference type="EMBL" id="MQL89230.1"/>
    </source>
</evidence>
<keyword evidence="3" id="KW-1185">Reference proteome</keyword>
<protein>
    <submittedName>
        <fullName evidence="2">Uncharacterized protein</fullName>
    </submittedName>
</protein>
<dbReference type="Proteomes" id="UP000652761">
    <property type="component" value="Unassembled WGS sequence"/>
</dbReference>
<feature type="region of interest" description="Disordered" evidence="1">
    <location>
        <begin position="24"/>
        <end position="64"/>
    </location>
</feature>
<sequence>MPSAYSGADGCKFVSIKQEEASVQKLGDRGRIGQPKTDPIGRSRSGPILAEPDVAGSTPYIGVK</sequence>
<dbReference type="EMBL" id="NMUH01001129">
    <property type="protein sequence ID" value="MQL89230.1"/>
    <property type="molecule type" value="Genomic_DNA"/>
</dbReference>
<reference evidence="2" key="1">
    <citation type="submission" date="2017-07" db="EMBL/GenBank/DDBJ databases">
        <title>Taro Niue Genome Assembly and Annotation.</title>
        <authorList>
            <person name="Atibalentja N."/>
            <person name="Keating K."/>
            <person name="Fields C.J."/>
        </authorList>
    </citation>
    <scope>NUCLEOTIDE SEQUENCE</scope>
    <source>
        <strain evidence="2">Niue_2</strain>
        <tissue evidence="2">Leaf</tissue>
    </source>
</reference>
<organism evidence="2 3">
    <name type="scientific">Colocasia esculenta</name>
    <name type="common">Wild taro</name>
    <name type="synonym">Arum esculentum</name>
    <dbReference type="NCBI Taxonomy" id="4460"/>
    <lineage>
        <taxon>Eukaryota</taxon>
        <taxon>Viridiplantae</taxon>
        <taxon>Streptophyta</taxon>
        <taxon>Embryophyta</taxon>
        <taxon>Tracheophyta</taxon>
        <taxon>Spermatophyta</taxon>
        <taxon>Magnoliopsida</taxon>
        <taxon>Liliopsida</taxon>
        <taxon>Araceae</taxon>
        <taxon>Aroideae</taxon>
        <taxon>Colocasieae</taxon>
        <taxon>Colocasia</taxon>
    </lineage>
</organism>
<proteinExistence type="predicted"/>
<evidence type="ECO:0000256" key="1">
    <source>
        <dbReference type="SAM" id="MobiDB-lite"/>
    </source>
</evidence>
<dbReference type="AlphaFoldDB" id="A0A843V625"/>
<comment type="caution">
    <text evidence="2">The sequence shown here is derived from an EMBL/GenBank/DDBJ whole genome shotgun (WGS) entry which is preliminary data.</text>
</comment>
<gene>
    <name evidence="2" type="ORF">Taro_021800</name>
</gene>
<name>A0A843V625_COLES</name>